<dbReference type="SMART" id="SM00530">
    <property type="entry name" value="HTH_XRE"/>
    <property type="match status" value="1"/>
</dbReference>
<reference evidence="3" key="1">
    <citation type="journal article" date="2019" name="Int. J. Syst. Evol. Microbiol.">
        <title>The Global Catalogue of Microorganisms (GCM) 10K type strain sequencing project: providing services to taxonomists for standard genome sequencing and annotation.</title>
        <authorList>
            <consortium name="The Broad Institute Genomics Platform"/>
            <consortium name="The Broad Institute Genome Sequencing Center for Infectious Disease"/>
            <person name="Wu L."/>
            <person name="Ma J."/>
        </authorList>
    </citation>
    <scope>NUCLEOTIDE SEQUENCE [LARGE SCALE GENOMIC DNA]</scope>
    <source>
        <strain evidence="3">ICMP 19515</strain>
    </source>
</reference>
<name>A0ABV7MQY3_9HYPH</name>
<dbReference type="Pfam" id="PF13560">
    <property type="entry name" value="HTH_31"/>
    <property type="match status" value="1"/>
</dbReference>
<evidence type="ECO:0000259" key="1">
    <source>
        <dbReference type="PROSITE" id="PS50943"/>
    </source>
</evidence>
<evidence type="ECO:0000313" key="3">
    <source>
        <dbReference type="Proteomes" id="UP001595648"/>
    </source>
</evidence>
<dbReference type="SUPFAM" id="SSF47413">
    <property type="entry name" value="lambda repressor-like DNA-binding domains"/>
    <property type="match status" value="1"/>
</dbReference>
<dbReference type="Proteomes" id="UP001595648">
    <property type="component" value="Unassembled WGS sequence"/>
</dbReference>
<dbReference type="InterPro" id="IPR001387">
    <property type="entry name" value="Cro/C1-type_HTH"/>
</dbReference>
<dbReference type="EMBL" id="JBHRVD010000001">
    <property type="protein sequence ID" value="MFC3324316.1"/>
    <property type="molecule type" value="Genomic_DNA"/>
</dbReference>
<organism evidence="2 3">
    <name type="scientific">Mesorhizobium cantuariense</name>
    <dbReference type="NCBI Taxonomy" id="1300275"/>
    <lineage>
        <taxon>Bacteria</taxon>
        <taxon>Pseudomonadati</taxon>
        <taxon>Pseudomonadota</taxon>
        <taxon>Alphaproteobacteria</taxon>
        <taxon>Hyphomicrobiales</taxon>
        <taxon>Phyllobacteriaceae</taxon>
        <taxon>Mesorhizobium</taxon>
    </lineage>
</organism>
<dbReference type="RefSeq" id="WP_378981095.1">
    <property type="nucleotide sequence ID" value="NZ_JBHRVD010000001.1"/>
</dbReference>
<dbReference type="PROSITE" id="PS50943">
    <property type="entry name" value="HTH_CROC1"/>
    <property type="match status" value="1"/>
</dbReference>
<dbReference type="CDD" id="cd00093">
    <property type="entry name" value="HTH_XRE"/>
    <property type="match status" value="1"/>
</dbReference>
<sequence>MPTTVPPNAIEIARRAARSDPADAGIKAGFAEQGDVGKALDPGGANVIVPVTGMKIKALAPEVRVTLPRMLGSDAQGQAEAELATIASPADLGRLVRAVRERRDFSQQAFADLAGVGRRFLSELENGKPTLELGKVLKVTNAAGIVLVARER</sequence>
<proteinExistence type="predicted"/>
<protein>
    <submittedName>
        <fullName evidence="2">Helix-turn-helix transcriptional regulator</fullName>
    </submittedName>
</protein>
<evidence type="ECO:0000313" key="2">
    <source>
        <dbReference type="EMBL" id="MFC3324316.1"/>
    </source>
</evidence>
<dbReference type="InterPro" id="IPR010982">
    <property type="entry name" value="Lambda_DNA-bd_dom_sf"/>
</dbReference>
<keyword evidence="3" id="KW-1185">Reference proteome</keyword>
<comment type="caution">
    <text evidence="2">The sequence shown here is derived from an EMBL/GenBank/DDBJ whole genome shotgun (WGS) entry which is preliminary data.</text>
</comment>
<feature type="domain" description="HTH cro/C1-type" evidence="1">
    <location>
        <begin position="96"/>
        <end position="128"/>
    </location>
</feature>
<dbReference type="Gene3D" id="1.10.260.40">
    <property type="entry name" value="lambda repressor-like DNA-binding domains"/>
    <property type="match status" value="1"/>
</dbReference>
<gene>
    <name evidence="2" type="ORF">ACFOJ9_21505</name>
</gene>
<accession>A0ABV7MQY3</accession>